<feature type="transmembrane region" description="Helical" evidence="1">
    <location>
        <begin position="43"/>
        <end position="64"/>
    </location>
</feature>
<protein>
    <submittedName>
        <fullName evidence="2">Uncharacterized protein</fullName>
    </submittedName>
</protein>
<keyword evidence="1" id="KW-0812">Transmembrane</keyword>
<dbReference type="AlphaFoldDB" id="A0A9X0WF23"/>
<gene>
    <name evidence="2" type="ORF">CKO25_00380</name>
</gene>
<evidence type="ECO:0000313" key="2">
    <source>
        <dbReference type="EMBL" id="MBK1643134.1"/>
    </source>
</evidence>
<name>A0A9X0WF23_9GAMM</name>
<feature type="transmembrane region" description="Helical" evidence="1">
    <location>
        <begin position="76"/>
        <end position="98"/>
    </location>
</feature>
<keyword evidence="3" id="KW-1185">Reference proteome</keyword>
<keyword evidence="1" id="KW-0472">Membrane</keyword>
<comment type="caution">
    <text evidence="2">The sequence shown here is derived from an EMBL/GenBank/DDBJ whole genome shotgun (WGS) entry which is preliminary data.</text>
</comment>
<accession>A0A9X0WF23</accession>
<keyword evidence="1" id="KW-1133">Transmembrane helix</keyword>
<proteinExistence type="predicted"/>
<dbReference type="Proteomes" id="UP001138802">
    <property type="component" value="Unassembled WGS sequence"/>
</dbReference>
<feature type="transmembrane region" description="Helical" evidence="1">
    <location>
        <begin position="12"/>
        <end position="31"/>
    </location>
</feature>
<sequence>MRVIVEKTFPLTWVAAGLGLILAFILIVGGATGPSDGPRLPLLTLLFISEFGFLVTAGGVFWAFRTRNRADREKGRLIAAVACVALALGFLLVGISLWTGMVGGLPNVAGHSGSMALG</sequence>
<evidence type="ECO:0000256" key="1">
    <source>
        <dbReference type="SAM" id="Phobius"/>
    </source>
</evidence>
<evidence type="ECO:0000313" key="3">
    <source>
        <dbReference type="Proteomes" id="UP001138802"/>
    </source>
</evidence>
<organism evidence="2 3">
    <name type="scientific">Thiocapsa imhoffii</name>
    <dbReference type="NCBI Taxonomy" id="382777"/>
    <lineage>
        <taxon>Bacteria</taxon>
        <taxon>Pseudomonadati</taxon>
        <taxon>Pseudomonadota</taxon>
        <taxon>Gammaproteobacteria</taxon>
        <taxon>Chromatiales</taxon>
        <taxon>Chromatiaceae</taxon>
        <taxon>Thiocapsa</taxon>
    </lineage>
</organism>
<dbReference type="EMBL" id="NRSD01000001">
    <property type="protein sequence ID" value="MBK1643134.1"/>
    <property type="molecule type" value="Genomic_DNA"/>
</dbReference>
<reference evidence="2 3" key="1">
    <citation type="journal article" date="2020" name="Microorganisms">
        <title>Osmotic Adaptation and Compatible Solute Biosynthesis of Phototrophic Bacteria as Revealed from Genome Analyses.</title>
        <authorList>
            <person name="Imhoff J.F."/>
            <person name="Rahn T."/>
            <person name="Kunzel S."/>
            <person name="Keller A."/>
            <person name="Neulinger S.C."/>
        </authorList>
    </citation>
    <scope>NUCLEOTIDE SEQUENCE [LARGE SCALE GENOMIC DNA]</scope>
    <source>
        <strain evidence="2 3">DSM 21303</strain>
    </source>
</reference>